<dbReference type="EMBL" id="QUTI01015031">
    <property type="protein sequence ID" value="RLO11823.1"/>
    <property type="molecule type" value="Genomic_DNA"/>
</dbReference>
<accession>A0A9X8E9C8</accession>
<dbReference type="Proteomes" id="UP000275652">
    <property type="component" value="Unassembled WGS sequence"/>
</dbReference>
<comment type="caution">
    <text evidence="2">The sequence shown here is derived from an EMBL/GenBank/DDBJ whole genome shotgun (WGS) entry which is preliminary data.</text>
</comment>
<sequence>MTEHFTIFQYATMHHHSEAVDAARQRERGWNASPNVPSKRVLLTHAQLDPRTAYRTMKKAEGTVSRRSNTLNPSTQRKPEWNNSPILHSKRQANRLNAAGRQRRGVRVEPLPLEHLVPWNATTKMDSQRVVASRQPAPMDRHVVVQEREARVARLARLVFLPIDHKLAWNTSNHVAS</sequence>
<proteinExistence type="predicted"/>
<protein>
    <submittedName>
        <fullName evidence="2">Uncharacterized protein</fullName>
    </submittedName>
</protein>
<evidence type="ECO:0000256" key="1">
    <source>
        <dbReference type="SAM" id="MobiDB-lite"/>
    </source>
</evidence>
<name>A0A9X8E9C8_APHAT</name>
<feature type="compositionally biased region" description="Polar residues" evidence="1">
    <location>
        <begin position="65"/>
        <end position="84"/>
    </location>
</feature>
<evidence type="ECO:0000313" key="3">
    <source>
        <dbReference type="Proteomes" id="UP000275652"/>
    </source>
</evidence>
<evidence type="ECO:0000313" key="2">
    <source>
        <dbReference type="EMBL" id="RLO11823.1"/>
    </source>
</evidence>
<feature type="region of interest" description="Disordered" evidence="1">
    <location>
        <begin position="59"/>
        <end position="84"/>
    </location>
</feature>
<organism evidence="2 3">
    <name type="scientific">Aphanomyces astaci</name>
    <name type="common">Crayfish plague agent</name>
    <dbReference type="NCBI Taxonomy" id="112090"/>
    <lineage>
        <taxon>Eukaryota</taxon>
        <taxon>Sar</taxon>
        <taxon>Stramenopiles</taxon>
        <taxon>Oomycota</taxon>
        <taxon>Saprolegniomycetes</taxon>
        <taxon>Saprolegniales</taxon>
        <taxon>Verrucalvaceae</taxon>
        <taxon>Aphanomyces</taxon>
    </lineage>
</organism>
<dbReference type="AlphaFoldDB" id="A0A9X8E9C8"/>
<reference evidence="2 3" key="1">
    <citation type="journal article" date="2018" name="J. Invertebr. Pathol.">
        <title>New genotyping method for the causative agent of crayfish plague (Aphanomyces astaci) based on whole genome data.</title>
        <authorList>
            <person name="Minardi D."/>
            <person name="Studholme D.J."/>
            <person name="van der Giezen M."/>
            <person name="Pretto T."/>
            <person name="Oidtmann B."/>
        </authorList>
    </citation>
    <scope>NUCLEOTIDE SEQUENCE [LARGE SCALE GENOMIC DNA]</scope>
    <source>
        <strain evidence="2 3">KB13</strain>
    </source>
</reference>
<gene>
    <name evidence="2" type="ORF">DYB28_011052</name>
</gene>